<evidence type="ECO:0000313" key="2">
    <source>
        <dbReference type="Proteomes" id="UP001341281"/>
    </source>
</evidence>
<organism evidence="1 2">
    <name type="scientific">Paspalum notatum var. saurae</name>
    <dbReference type="NCBI Taxonomy" id="547442"/>
    <lineage>
        <taxon>Eukaryota</taxon>
        <taxon>Viridiplantae</taxon>
        <taxon>Streptophyta</taxon>
        <taxon>Embryophyta</taxon>
        <taxon>Tracheophyta</taxon>
        <taxon>Spermatophyta</taxon>
        <taxon>Magnoliopsida</taxon>
        <taxon>Liliopsida</taxon>
        <taxon>Poales</taxon>
        <taxon>Poaceae</taxon>
        <taxon>PACMAD clade</taxon>
        <taxon>Panicoideae</taxon>
        <taxon>Andropogonodae</taxon>
        <taxon>Paspaleae</taxon>
        <taxon>Paspalinae</taxon>
        <taxon>Paspalum</taxon>
    </lineage>
</organism>
<dbReference type="Proteomes" id="UP001341281">
    <property type="component" value="Chromosome 03"/>
</dbReference>
<evidence type="ECO:0000313" key="1">
    <source>
        <dbReference type="EMBL" id="WVZ62196.1"/>
    </source>
</evidence>
<dbReference type="AlphaFoldDB" id="A0AAQ3WHL0"/>
<proteinExistence type="predicted"/>
<reference evidence="1 2" key="1">
    <citation type="submission" date="2024-02" db="EMBL/GenBank/DDBJ databases">
        <title>High-quality chromosome-scale genome assembly of Pensacola bahiagrass (Paspalum notatum Flugge var. saurae).</title>
        <authorList>
            <person name="Vega J.M."/>
            <person name="Podio M."/>
            <person name="Orjuela J."/>
            <person name="Siena L.A."/>
            <person name="Pessino S.C."/>
            <person name="Combes M.C."/>
            <person name="Mariac C."/>
            <person name="Albertini E."/>
            <person name="Pupilli F."/>
            <person name="Ortiz J.P.A."/>
            <person name="Leblanc O."/>
        </authorList>
    </citation>
    <scope>NUCLEOTIDE SEQUENCE [LARGE SCALE GENOMIC DNA]</scope>
    <source>
        <strain evidence="1">R1</strain>
        <tissue evidence="1">Leaf</tissue>
    </source>
</reference>
<name>A0AAQ3WHL0_PASNO</name>
<protein>
    <submittedName>
        <fullName evidence="1">Uncharacterized protein</fullName>
    </submittedName>
</protein>
<accession>A0AAQ3WHL0</accession>
<gene>
    <name evidence="1" type="ORF">U9M48_011969</name>
</gene>
<keyword evidence="2" id="KW-1185">Reference proteome</keyword>
<dbReference type="EMBL" id="CP144747">
    <property type="protein sequence ID" value="WVZ62196.1"/>
    <property type="molecule type" value="Genomic_DNA"/>
</dbReference>
<sequence length="84" mass="9136">MRASIAPFLILSKIQRIQLSSEDFLSAVMDCLRLQIYTAHPGQVETDLSRIEDEQIAGQIDVYTTATCDPRSAGCPHSATGEPG</sequence>